<dbReference type="SUPFAM" id="SSF56112">
    <property type="entry name" value="Protein kinase-like (PK-like)"/>
    <property type="match status" value="1"/>
</dbReference>
<dbReference type="InterPro" id="IPR019821">
    <property type="entry name" value="Kinesin_motor_CS"/>
</dbReference>
<dbReference type="PROSITE" id="PS50067">
    <property type="entry name" value="KINESIN_MOTOR_2"/>
    <property type="match status" value="1"/>
</dbReference>
<dbReference type="Pfam" id="PF00069">
    <property type="entry name" value="Pkinase"/>
    <property type="match status" value="1"/>
</dbReference>
<feature type="region of interest" description="Disordered" evidence="6">
    <location>
        <begin position="407"/>
        <end position="454"/>
    </location>
</feature>
<evidence type="ECO:0000313" key="11">
    <source>
        <dbReference type="EMBL" id="CAK8999431.1"/>
    </source>
</evidence>
<evidence type="ECO:0000256" key="1">
    <source>
        <dbReference type="ARBA" id="ARBA00022741"/>
    </source>
</evidence>
<reference evidence="11 12" key="1">
    <citation type="submission" date="2024-02" db="EMBL/GenBank/DDBJ databases">
        <authorList>
            <person name="Chen Y."/>
            <person name="Shah S."/>
            <person name="Dougan E. K."/>
            <person name="Thang M."/>
            <person name="Chan C."/>
        </authorList>
    </citation>
    <scope>NUCLEOTIDE SEQUENCE [LARGE SCALE GENOMIC DNA]</scope>
</reference>
<feature type="region of interest" description="Disordered" evidence="6">
    <location>
        <begin position="722"/>
        <end position="768"/>
    </location>
</feature>
<dbReference type="Proteomes" id="UP001642484">
    <property type="component" value="Unassembled WGS sequence"/>
</dbReference>
<dbReference type="InterPro" id="IPR001660">
    <property type="entry name" value="SAM"/>
</dbReference>
<evidence type="ECO:0000313" key="12">
    <source>
        <dbReference type="Proteomes" id="UP001642484"/>
    </source>
</evidence>
<keyword evidence="1 3" id="KW-0547">Nucleotide-binding</keyword>
<dbReference type="SUPFAM" id="SSF52540">
    <property type="entry name" value="P-loop containing nucleoside triphosphate hydrolases"/>
    <property type="match status" value="1"/>
</dbReference>
<keyword evidence="12" id="KW-1185">Reference proteome</keyword>
<dbReference type="InterPro" id="IPR012292">
    <property type="entry name" value="Globin/Proto"/>
</dbReference>
<dbReference type="Pfam" id="PF00225">
    <property type="entry name" value="Kinesin"/>
    <property type="match status" value="1"/>
</dbReference>
<dbReference type="PANTHER" id="PTHR47117">
    <property type="entry name" value="STAR-RELATED LIPID TRANSFER PROTEIN 9"/>
    <property type="match status" value="1"/>
</dbReference>
<dbReference type="Gene3D" id="1.10.150.50">
    <property type="entry name" value="Transcription Factor, Ets-1"/>
    <property type="match status" value="1"/>
</dbReference>
<evidence type="ECO:0000256" key="3">
    <source>
        <dbReference type="PROSITE-ProRule" id="PRU00283"/>
    </source>
</evidence>
<dbReference type="PROSITE" id="PS01033">
    <property type="entry name" value="GLOBIN"/>
    <property type="match status" value="1"/>
</dbReference>
<dbReference type="SMART" id="SM00220">
    <property type="entry name" value="S_TKc"/>
    <property type="match status" value="1"/>
</dbReference>
<dbReference type="SUPFAM" id="SSF46458">
    <property type="entry name" value="Globin-like"/>
    <property type="match status" value="1"/>
</dbReference>
<dbReference type="InterPro" id="IPR009050">
    <property type="entry name" value="Globin-like_sf"/>
</dbReference>
<dbReference type="Gene3D" id="3.40.850.10">
    <property type="entry name" value="Kinesin motor domain"/>
    <property type="match status" value="1"/>
</dbReference>
<accession>A0ABP0IA36</accession>
<feature type="binding site" evidence="3">
    <location>
        <begin position="91"/>
        <end position="98"/>
    </location>
    <ligand>
        <name>ATP</name>
        <dbReference type="ChEBI" id="CHEBI:30616"/>
    </ligand>
</feature>
<dbReference type="PROSITE" id="PS50011">
    <property type="entry name" value="PROTEIN_KINASE_DOM"/>
    <property type="match status" value="1"/>
</dbReference>
<dbReference type="Gene3D" id="1.10.490.10">
    <property type="entry name" value="Globins"/>
    <property type="match status" value="1"/>
</dbReference>
<evidence type="ECO:0000256" key="2">
    <source>
        <dbReference type="ARBA" id="ARBA00022840"/>
    </source>
</evidence>
<evidence type="ECO:0000256" key="6">
    <source>
        <dbReference type="SAM" id="MobiDB-lite"/>
    </source>
</evidence>
<protein>
    <recommendedName>
        <fullName evidence="4">Kinesin-like protein</fullName>
    </recommendedName>
</protein>
<dbReference type="SMART" id="SM00454">
    <property type="entry name" value="SAM"/>
    <property type="match status" value="1"/>
</dbReference>
<proteinExistence type="inferred from homology"/>
<keyword evidence="4" id="KW-0493">Microtubule</keyword>
<dbReference type="InterPro" id="IPR027417">
    <property type="entry name" value="P-loop_NTPase"/>
</dbReference>
<dbReference type="SMART" id="SM00129">
    <property type="entry name" value="KISc"/>
    <property type="match status" value="1"/>
</dbReference>
<dbReference type="Pfam" id="PF00536">
    <property type="entry name" value="SAM_1"/>
    <property type="match status" value="1"/>
</dbReference>
<feature type="domain" description="SAM" evidence="10">
    <location>
        <begin position="455"/>
        <end position="500"/>
    </location>
</feature>
<evidence type="ECO:0000259" key="9">
    <source>
        <dbReference type="PROSITE" id="PS50067"/>
    </source>
</evidence>
<dbReference type="InterPro" id="IPR001752">
    <property type="entry name" value="Kinesin_motor_dom"/>
</dbReference>
<feature type="coiled-coil region" evidence="5">
    <location>
        <begin position="366"/>
        <end position="393"/>
    </location>
</feature>
<evidence type="ECO:0000259" key="7">
    <source>
        <dbReference type="PROSITE" id="PS01033"/>
    </source>
</evidence>
<keyword evidence="5" id="KW-0175">Coiled coil</keyword>
<dbReference type="InterPro" id="IPR000971">
    <property type="entry name" value="Globin"/>
</dbReference>
<keyword evidence="3 4" id="KW-0505">Motor protein</keyword>
<comment type="caution">
    <text evidence="11">The sequence shown here is derived from an EMBL/GenBank/DDBJ whole genome shotgun (WGS) entry which is preliminary data.</text>
</comment>
<dbReference type="InterPro" id="IPR013761">
    <property type="entry name" value="SAM/pointed_sf"/>
</dbReference>
<comment type="similarity">
    <text evidence="3 4">Belongs to the TRAFAC class myosin-kinesin ATPase superfamily. Kinesin family.</text>
</comment>
<gene>
    <name evidence="11" type="ORF">CCMP2556_LOCUS5650</name>
</gene>
<dbReference type="PROSITE" id="PS00411">
    <property type="entry name" value="KINESIN_MOTOR_1"/>
    <property type="match status" value="1"/>
</dbReference>
<dbReference type="Pfam" id="PF00042">
    <property type="entry name" value="Globin"/>
    <property type="match status" value="1"/>
</dbReference>
<feature type="domain" description="Globin" evidence="7">
    <location>
        <begin position="557"/>
        <end position="716"/>
    </location>
</feature>
<sequence length="983" mass="108637">MAETIKVAVRVRPLVQREIEAGATIAVAVHNNAVAVNHAGQRRTFGFDHAYWSVDPKDPNFANQEQVNTDIGKPCLENMIKGYNFCVFAYGQTGAGKTHTLSNSPTKEKQMGLIPYVLEGLFTQHRAKFKNDELRIWISFMEIYNEQIRDLLSPGRETTDLKVRDHPEFGAYVPGLTEAPCSEISDVKSLLDFGTKKRVTAATNMNAGSSRSHAVFTIRAQRLTGPKPTTGNKKDDRKSLSSRVNLVDLAGSERVAKSGADGLRLREGCAINQSLTALGLVIKQLAEIQQEPINRRRRLSVDERTKAIPFRASKLTFLLRESLAGNSRTFMVGAVSPASICADETISTLRFASSVKRVKTVALQNVNKKQEAVASLQAEVARLAEMLHNAGAQGAGDVMHVRRPRGDVRDERGVASIRRSSPSAPGRMTKASPTPKVSAKAQRRPVKSAPGLRPCDNSEVTKFLQQIGLPQYAEALYNSGFEDMETLVDIEEDHMRDLGILPGHQVKLRKRLDEFEAGVPVVQINQRKALGDWEEEDDYPAVPVRIAPSMTLLKGATPSEKQISSVQLSWNHLKEIGTPVVAEYFCKKILEISPEIKDLFPPSVRCRYRDWSTDEEEDERCLASSPALRRLFGRVIDAVGSAVAGMQDMNRMVPALTELGLRHVNYNVKEEHFQVFEKALMITLREGLGDLFTKEVEFAWNMAFNFMSATMISGLRSAQSAARSQQTELSKEPNMSTTATPTETPSSASGSGRGRLRAQDAASTPFGVGTELHGKEPYRIERHLQKAIFGDVFEVLGLESQRRLAVKVTELEKMRLQAKHQALVESPLCEIRFAEMMKGLDNVIQLEDTFGDDDRHYVVMELASGGDLMEALELRHSGFQEEHAKKLILDVARGLASLHMRGLAMQASNYLACPAHDHPLAATTFFLGLASGFCFSLPPCSSLCFAFCCSTMIAKAALRCENRTDPGSSSAQCPLDWPRLIPQ</sequence>
<evidence type="ECO:0000259" key="8">
    <source>
        <dbReference type="PROSITE" id="PS50011"/>
    </source>
</evidence>
<dbReference type="InterPro" id="IPR036961">
    <property type="entry name" value="Kinesin_motor_dom_sf"/>
</dbReference>
<dbReference type="InterPro" id="IPR011009">
    <property type="entry name" value="Kinase-like_dom_sf"/>
</dbReference>
<feature type="domain" description="Protein kinase" evidence="8">
    <location>
        <begin position="778"/>
        <end position="983"/>
    </location>
</feature>
<dbReference type="PRINTS" id="PR00380">
    <property type="entry name" value="KINESINHEAVY"/>
</dbReference>
<evidence type="ECO:0000256" key="5">
    <source>
        <dbReference type="SAM" id="Coils"/>
    </source>
</evidence>
<evidence type="ECO:0000259" key="10">
    <source>
        <dbReference type="PROSITE" id="PS50105"/>
    </source>
</evidence>
<dbReference type="InterPro" id="IPR000719">
    <property type="entry name" value="Prot_kinase_dom"/>
</dbReference>
<feature type="domain" description="Kinesin motor" evidence="9">
    <location>
        <begin position="4"/>
        <end position="358"/>
    </location>
</feature>
<dbReference type="EMBL" id="CAXAMN010002392">
    <property type="protein sequence ID" value="CAK8999431.1"/>
    <property type="molecule type" value="Genomic_DNA"/>
</dbReference>
<dbReference type="SUPFAM" id="SSF47769">
    <property type="entry name" value="SAM/Pointed domain"/>
    <property type="match status" value="1"/>
</dbReference>
<keyword evidence="2 3" id="KW-0067">ATP-binding</keyword>
<evidence type="ECO:0000256" key="4">
    <source>
        <dbReference type="RuleBase" id="RU000394"/>
    </source>
</evidence>
<name>A0ABP0IA36_9DINO</name>
<feature type="compositionally biased region" description="Low complexity" evidence="6">
    <location>
        <begin position="736"/>
        <end position="750"/>
    </location>
</feature>
<dbReference type="Gene3D" id="1.10.510.10">
    <property type="entry name" value="Transferase(Phosphotransferase) domain 1"/>
    <property type="match status" value="1"/>
</dbReference>
<organism evidence="11 12">
    <name type="scientific">Durusdinium trenchii</name>
    <dbReference type="NCBI Taxonomy" id="1381693"/>
    <lineage>
        <taxon>Eukaryota</taxon>
        <taxon>Sar</taxon>
        <taxon>Alveolata</taxon>
        <taxon>Dinophyceae</taxon>
        <taxon>Suessiales</taxon>
        <taxon>Symbiodiniaceae</taxon>
        <taxon>Durusdinium</taxon>
    </lineage>
</organism>
<dbReference type="PROSITE" id="PS50105">
    <property type="entry name" value="SAM_DOMAIN"/>
    <property type="match status" value="1"/>
</dbReference>
<dbReference type="CDD" id="cd09487">
    <property type="entry name" value="SAM_superfamily"/>
    <property type="match status" value="1"/>
</dbReference>